<evidence type="ECO:0000256" key="1">
    <source>
        <dbReference type="SAM" id="MobiDB-lite"/>
    </source>
</evidence>
<dbReference type="EMBL" id="BPLR01016659">
    <property type="protein sequence ID" value="GIY85463.1"/>
    <property type="molecule type" value="Genomic_DNA"/>
</dbReference>
<name>A0AAV4WT54_CAEEX</name>
<accession>A0AAV4WT54</accession>
<dbReference type="AlphaFoldDB" id="A0AAV4WT54"/>
<sequence length="82" mass="8755">MKKLSLLLGPFSVDTFICIPTRFSEEQGCSVGTQLRRRHDTKSSTLTETPCKHKRGVSTLPLHTGGAAGATFSHPLSLGGNS</sequence>
<proteinExistence type="predicted"/>
<comment type="caution">
    <text evidence="2">The sequence shown here is derived from an EMBL/GenBank/DDBJ whole genome shotgun (WGS) entry which is preliminary data.</text>
</comment>
<protein>
    <recommendedName>
        <fullName evidence="4">Secreted protein</fullName>
    </recommendedName>
</protein>
<dbReference type="Proteomes" id="UP001054945">
    <property type="component" value="Unassembled WGS sequence"/>
</dbReference>
<evidence type="ECO:0008006" key="4">
    <source>
        <dbReference type="Google" id="ProtNLM"/>
    </source>
</evidence>
<gene>
    <name evidence="2" type="ORF">CEXT_199131</name>
</gene>
<keyword evidence="3" id="KW-1185">Reference proteome</keyword>
<reference evidence="2 3" key="1">
    <citation type="submission" date="2021-06" db="EMBL/GenBank/DDBJ databases">
        <title>Caerostris extrusa draft genome.</title>
        <authorList>
            <person name="Kono N."/>
            <person name="Arakawa K."/>
        </authorList>
    </citation>
    <scope>NUCLEOTIDE SEQUENCE [LARGE SCALE GENOMIC DNA]</scope>
</reference>
<feature type="region of interest" description="Disordered" evidence="1">
    <location>
        <begin position="34"/>
        <end position="82"/>
    </location>
</feature>
<organism evidence="2 3">
    <name type="scientific">Caerostris extrusa</name>
    <name type="common">Bark spider</name>
    <name type="synonym">Caerostris bankana</name>
    <dbReference type="NCBI Taxonomy" id="172846"/>
    <lineage>
        <taxon>Eukaryota</taxon>
        <taxon>Metazoa</taxon>
        <taxon>Ecdysozoa</taxon>
        <taxon>Arthropoda</taxon>
        <taxon>Chelicerata</taxon>
        <taxon>Arachnida</taxon>
        <taxon>Araneae</taxon>
        <taxon>Araneomorphae</taxon>
        <taxon>Entelegynae</taxon>
        <taxon>Araneoidea</taxon>
        <taxon>Araneidae</taxon>
        <taxon>Caerostris</taxon>
    </lineage>
</organism>
<evidence type="ECO:0000313" key="3">
    <source>
        <dbReference type="Proteomes" id="UP001054945"/>
    </source>
</evidence>
<evidence type="ECO:0000313" key="2">
    <source>
        <dbReference type="EMBL" id="GIY85463.1"/>
    </source>
</evidence>